<dbReference type="AlphaFoldDB" id="A0A0D8HFF1"/>
<keyword evidence="2" id="KW-1185">Reference proteome</keyword>
<evidence type="ECO:0000313" key="2">
    <source>
        <dbReference type="Proteomes" id="UP000032360"/>
    </source>
</evidence>
<accession>A0A0D8HFF1</accession>
<dbReference type="EMBL" id="JXYS01000122">
    <property type="protein sequence ID" value="KJF15786.1"/>
    <property type="molecule type" value="Genomic_DNA"/>
</dbReference>
<protein>
    <submittedName>
        <fullName evidence="1">Uncharacterized protein</fullName>
    </submittedName>
</protein>
<reference evidence="1 2" key="1">
    <citation type="submission" date="2015-01" db="EMBL/GenBank/DDBJ databases">
        <title>Draft genome of the acidophilic iron oxidizer Acidithrix ferrooxidans strain Py-F3.</title>
        <authorList>
            <person name="Poehlein A."/>
            <person name="Eisen S."/>
            <person name="Schloemann M."/>
            <person name="Johnson B.D."/>
            <person name="Daniel R."/>
            <person name="Muehling M."/>
        </authorList>
    </citation>
    <scope>NUCLEOTIDE SEQUENCE [LARGE SCALE GENOMIC DNA]</scope>
    <source>
        <strain evidence="1 2">Py-F3</strain>
    </source>
</reference>
<evidence type="ECO:0000313" key="1">
    <source>
        <dbReference type="EMBL" id="KJF15786.1"/>
    </source>
</evidence>
<dbReference type="STRING" id="1280514.AXFE_33700"/>
<proteinExistence type="predicted"/>
<dbReference type="RefSeq" id="WP_052607014.1">
    <property type="nucleotide sequence ID" value="NZ_JXYS01000122.1"/>
</dbReference>
<dbReference type="Proteomes" id="UP000032360">
    <property type="component" value="Unassembled WGS sequence"/>
</dbReference>
<comment type="caution">
    <text evidence="1">The sequence shown here is derived from an EMBL/GenBank/DDBJ whole genome shotgun (WGS) entry which is preliminary data.</text>
</comment>
<sequence length="85" mass="9194">MDAPVTDLSFVIRIRSNLRRPVIANALDGHLGNESEQAEFVATILRAPSQAAIIVLVSISKLHANKLVSKAARTSSFIRESAQPN</sequence>
<name>A0A0D8HFF1_9ACTN</name>
<gene>
    <name evidence="1" type="ORF">AXFE_33700</name>
</gene>
<organism evidence="1 2">
    <name type="scientific">Acidithrix ferrooxidans</name>
    <dbReference type="NCBI Taxonomy" id="1280514"/>
    <lineage>
        <taxon>Bacteria</taxon>
        <taxon>Bacillati</taxon>
        <taxon>Actinomycetota</taxon>
        <taxon>Acidimicrobiia</taxon>
        <taxon>Acidimicrobiales</taxon>
        <taxon>Acidimicrobiaceae</taxon>
        <taxon>Acidithrix</taxon>
    </lineage>
</organism>